<reference evidence="21" key="1">
    <citation type="submission" date="2024-06" db="EMBL/GenBank/DDBJ databases">
        <authorList>
            <person name="Liu X."/>
            <person name="Lenzi L."/>
            <person name="Haldenby T S."/>
            <person name="Uol C."/>
        </authorList>
    </citation>
    <scope>NUCLEOTIDE SEQUENCE</scope>
</reference>
<dbReference type="Pfam" id="PF02485">
    <property type="entry name" value="Branch"/>
    <property type="match status" value="1"/>
</dbReference>
<dbReference type="InterPro" id="IPR043538">
    <property type="entry name" value="XYLT"/>
</dbReference>
<evidence type="ECO:0000256" key="8">
    <source>
        <dbReference type="ARBA" id="ARBA00022679"/>
    </source>
</evidence>
<accession>A0AAV2TF56</accession>
<dbReference type="InterPro" id="IPR003406">
    <property type="entry name" value="Glyco_trans_14"/>
</dbReference>
<keyword evidence="14" id="KW-0333">Golgi apparatus</keyword>
<evidence type="ECO:0000256" key="19">
    <source>
        <dbReference type="ARBA" id="ARBA00047847"/>
    </source>
</evidence>
<dbReference type="GO" id="GO:0050650">
    <property type="term" value="P:chondroitin sulfate proteoglycan biosynthetic process"/>
    <property type="evidence" value="ECO:0007669"/>
    <property type="project" value="TreeGrafter"/>
</dbReference>
<keyword evidence="8" id="KW-0808">Transferase</keyword>
<dbReference type="PANTHER" id="PTHR46025">
    <property type="entry name" value="XYLOSYLTRANSFERASE OXT"/>
    <property type="match status" value="1"/>
</dbReference>
<comment type="pathway">
    <text evidence="3">Glycan metabolism; chondroitin sulfate biosynthesis.</text>
</comment>
<feature type="domain" description="Xylosyltransferase C-terminal" evidence="20">
    <location>
        <begin position="700"/>
        <end position="765"/>
    </location>
</feature>
<evidence type="ECO:0000256" key="10">
    <source>
        <dbReference type="ARBA" id="ARBA00022723"/>
    </source>
</evidence>
<evidence type="ECO:0000256" key="15">
    <source>
        <dbReference type="ARBA" id="ARBA00023136"/>
    </source>
</evidence>
<evidence type="ECO:0000256" key="4">
    <source>
        <dbReference type="ARBA" id="ARBA00005093"/>
    </source>
</evidence>
<comment type="caution">
    <text evidence="21">The sequence shown here is derived from an EMBL/GenBank/DDBJ whole genome shotgun (WGS) entry which is preliminary data.</text>
</comment>
<evidence type="ECO:0000256" key="18">
    <source>
        <dbReference type="ARBA" id="ARBA00042865"/>
    </source>
</evidence>
<evidence type="ECO:0000313" key="22">
    <source>
        <dbReference type="Proteomes" id="UP001497525"/>
    </source>
</evidence>
<dbReference type="GO" id="GO:0000139">
    <property type="term" value="C:Golgi membrane"/>
    <property type="evidence" value="ECO:0007669"/>
    <property type="project" value="UniProtKB-SubCell"/>
</dbReference>
<keyword evidence="11" id="KW-0256">Endoplasmic reticulum</keyword>
<protein>
    <recommendedName>
        <fullName evidence="6">protein xylosyltransferase</fullName>
        <ecNumber evidence="6">2.4.2.26</ecNumber>
    </recommendedName>
    <alternativeName>
        <fullName evidence="18">Peptide O-xylosyltransferase</fullName>
    </alternativeName>
</protein>
<evidence type="ECO:0000256" key="6">
    <source>
        <dbReference type="ARBA" id="ARBA00011972"/>
    </source>
</evidence>
<dbReference type="EC" id="2.4.2.26" evidence="6"/>
<keyword evidence="13" id="KW-1133">Transmembrane helix</keyword>
<evidence type="ECO:0000256" key="9">
    <source>
        <dbReference type="ARBA" id="ARBA00022692"/>
    </source>
</evidence>
<evidence type="ECO:0000256" key="13">
    <source>
        <dbReference type="ARBA" id="ARBA00022989"/>
    </source>
</evidence>
<organism evidence="21 22">
    <name type="scientific">Calicophoron daubneyi</name>
    <name type="common">Rumen fluke</name>
    <name type="synonym">Paramphistomum daubneyi</name>
    <dbReference type="NCBI Taxonomy" id="300641"/>
    <lineage>
        <taxon>Eukaryota</taxon>
        <taxon>Metazoa</taxon>
        <taxon>Spiralia</taxon>
        <taxon>Lophotrochozoa</taxon>
        <taxon>Platyhelminthes</taxon>
        <taxon>Trematoda</taxon>
        <taxon>Digenea</taxon>
        <taxon>Plagiorchiida</taxon>
        <taxon>Pronocephalata</taxon>
        <taxon>Paramphistomoidea</taxon>
        <taxon>Paramphistomidae</taxon>
        <taxon>Calicophoron</taxon>
    </lineage>
</organism>
<evidence type="ECO:0000259" key="20">
    <source>
        <dbReference type="Pfam" id="PF12529"/>
    </source>
</evidence>
<comment type="similarity">
    <text evidence="5">Belongs to the glycosyltransferase 14 family. XylT subfamily.</text>
</comment>
<dbReference type="GO" id="GO:0005789">
    <property type="term" value="C:endoplasmic reticulum membrane"/>
    <property type="evidence" value="ECO:0007669"/>
    <property type="project" value="UniProtKB-SubCell"/>
</dbReference>
<evidence type="ECO:0000256" key="2">
    <source>
        <dbReference type="ARBA" id="ARBA00004648"/>
    </source>
</evidence>
<dbReference type="AlphaFoldDB" id="A0AAV2TF56"/>
<evidence type="ECO:0000256" key="5">
    <source>
        <dbReference type="ARBA" id="ARBA00010195"/>
    </source>
</evidence>
<keyword evidence="15" id="KW-0472">Membrane</keyword>
<evidence type="ECO:0000256" key="7">
    <source>
        <dbReference type="ARBA" id="ARBA00022676"/>
    </source>
</evidence>
<dbReference type="InterPro" id="IPR024448">
    <property type="entry name" value="XylT_C"/>
</dbReference>
<comment type="subcellular location">
    <subcellularLocation>
        <location evidence="2">Endoplasmic reticulum membrane</location>
        <topology evidence="2">Single-pass type II membrane protein</topology>
    </subcellularLocation>
    <subcellularLocation>
        <location evidence="1">Golgi apparatus membrane</location>
        <topology evidence="1">Single-pass type II membrane protein</topology>
    </subcellularLocation>
</comment>
<name>A0AAV2TF56_CALDB</name>
<dbReference type="Pfam" id="PF12529">
    <property type="entry name" value="Xylo_C"/>
    <property type="match status" value="1"/>
</dbReference>
<dbReference type="Proteomes" id="UP001497525">
    <property type="component" value="Unassembled WGS sequence"/>
</dbReference>
<evidence type="ECO:0000256" key="1">
    <source>
        <dbReference type="ARBA" id="ARBA00004323"/>
    </source>
</evidence>
<comment type="catalytic activity">
    <reaction evidence="19">
        <text>UDP-alpha-D-xylose + L-seryl-[protein] = 3-O-(beta-D-xylosyl)-L-seryl-[protein] + UDP + H(+)</text>
        <dbReference type="Rhea" id="RHEA:50192"/>
        <dbReference type="Rhea" id="RHEA-COMP:9863"/>
        <dbReference type="Rhea" id="RHEA-COMP:12567"/>
        <dbReference type="ChEBI" id="CHEBI:15378"/>
        <dbReference type="ChEBI" id="CHEBI:29999"/>
        <dbReference type="ChEBI" id="CHEBI:57632"/>
        <dbReference type="ChEBI" id="CHEBI:58223"/>
        <dbReference type="ChEBI" id="CHEBI:132085"/>
        <dbReference type="EC" id="2.4.2.26"/>
    </reaction>
</comment>
<evidence type="ECO:0000256" key="16">
    <source>
        <dbReference type="ARBA" id="ARBA00023157"/>
    </source>
</evidence>
<dbReference type="GO" id="GO:0015012">
    <property type="term" value="P:heparan sulfate proteoglycan biosynthetic process"/>
    <property type="evidence" value="ECO:0007669"/>
    <property type="project" value="TreeGrafter"/>
</dbReference>
<dbReference type="PANTHER" id="PTHR46025:SF3">
    <property type="entry name" value="XYLOSYLTRANSFERASE OXT"/>
    <property type="match status" value="1"/>
</dbReference>
<dbReference type="EMBL" id="CAXLJL010000256">
    <property type="protein sequence ID" value="CAL5135325.1"/>
    <property type="molecule type" value="Genomic_DNA"/>
</dbReference>
<sequence>MCIRYESIMVPLRLLIIYYVVYVKKVLTGCESFGSEDYGNITDFVGELQQWTWFGRRIMLPSTPDNLSVSDPSKVCHLVWGTKSPSTPLYPTLSTEQLLDAVARAKSLDCKMHLYRAFCNAVLEETGVLRPHCPTKENSSFVPNRVGCFLVDYEEVIRTKLDGLQSADECVRLCQASGEQFAYIISPKFDCVCRGHRPAQNSLVSDSFCSVKCSDPKDQRSSGNDLPCSSRPVAQVFSTGALPPIRSAPEPFAFYKRPLDVKPARIVYLLVWHGRSWPQMKRLFRTIYHFEHYYYVHVDSRSGYLYREALLLSSLYPSNVHVTDRRYAPVWGGTELLTMVFRAMEDLFTRLPHWKWDFLINLSGSDLPVRSHSELVTYLSNNQGKIFLVSAKDRPRYILAQAMDRMFADCDHYVWHLGPRSLPIGLVLDGGSDWMALPREFAEYVTFGNDPVLMAVKKYYRYSLLPVESFFHVVAQNSRFCSSVINHNLRTINWDRPRGCECKHGSSVDWCGCSPVAFRGQDGMQRLCETIGGCHLMPKNTRPIFFARKFDPTVDLGIINFVTTTILGQVPDNHAWNVYRENIYSASVDTNEVPKLWQVCFQALAQRFFHQLPSAVNSHGLLQLSADYRELINVFTLYNFTSDPAFAAGNTSGLRPPQMVLQVPAYFRSQGASLMVHVELLFQPPCFAWSIRGLADDLKFGEIVHLEVATMFDAKEQIFRNYPRLFSVGDTLQLFIIWKGLSSVNDDSLEATAPVNLVLVDPANHTCRFNSVLALRRGKRTQRAFFCFGCFVSVTPLDSIADTTCSNNQPGLWHLVAQTKSQLDIRTSFFLIPAVSKGITSVRSHLFHFLSPWHSLRPSGFCLNLTNKTSAIRSVSRLVLSSPMNCIHSPWSSFNPDPKSELPH</sequence>
<evidence type="ECO:0000256" key="3">
    <source>
        <dbReference type="ARBA" id="ARBA00004840"/>
    </source>
</evidence>
<evidence type="ECO:0000256" key="14">
    <source>
        <dbReference type="ARBA" id="ARBA00023034"/>
    </source>
</evidence>
<proteinExistence type="inferred from homology"/>
<keyword evidence="9" id="KW-0812">Transmembrane</keyword>
<dbReference type="GO" id="GO:0046872">
    <property type="term" value="F:metal ion binding"/>
    <property type="evidence" value="ECO:0007669"/>
    <property type="project" value="UniProtKB-KW"/>
</dbReference>
<evidence type="ECO:0000256" key="11">
    <source>
        <dbReference type="ARBA" id="ARBA00022824"/>
    </source>
</evidence>
<keyword evidence="17" id="KW-0325">Glycoprotein</keyword>
<keyword evidence="10" id="KW-0479">Metal-binding</keyword>
<comment type="pathway">
    <text evidence="4">Glycan metabolism; heparan sulfate biosynthesis.</text>
</comment>
<evidence type="ECO:0000256" key="17">
    <source>
        <dbReference type="ARBA" id="ARBA00023180"/>
    </source>
</evidence>
<keyword evidence="12" id="KW-0735">Signal-anchor</keyword>
<keyword evidence="7" id="KW-0328">Glycosyltransferase</keyword>
<gene>
    <name evidence="21" type="ORF">CDAUBV1_LOCUS9484</name>
</gene>
<dbReference type="GO" id="GO:0030158">
    <property type="term" value="F:protein xylosyltransferase activity"/>
    <property type="evidence" value="ECO:0007669"/>
    <property type="project" value="UniProtKB-EC"/>
</dbReference>
<evidence type="ECO:0000256" key="12">
    <source>
        <dbReference type="ARBA" id="ARBA00022968"/>
    </source>
</evidence>
<evidence type="ECO:0000313" key="21">
    <source>
        <dbReference type="EMBL" id="CAL5135325.1"/>
    </source>
</evidence>
<keyword evidence="16" id="KW-1015">Disulfide bond</keyword>